<evidence type="ECO:0000256" key="3">
    <source>
        <dbReference type="ARBA" id="ARBA00022593"/>
    </source>
</evidence>
<comment type="similarity">
    <text evidence="1 4">Belongs to the peroxin-16 family.</text>
</comment>
<dbReference type="PANTHER" id="PTHR13299">
    <property type="entry name" value="PEROXISOMAL MEMBRANE PROTEIN PEX16"/>
    <property type="match status" value="1"/>
</dbReference>
<dbReference type="EMBL" id="JW873521">
    <property type="protein sequence ID" value="AFP06038.1"/>
    <property type="molecule type" value="mRNA"/>
</dbReference>
<dbReference type="PANTHER" id="PTHR13299:SF0">
    <property type="entry name" value="PEROXISOMAL MEMBRANE PROTEIN PEX16"/>
    <property type="match status" value="1"/>
</dbReference>
<dbReference type="Pfam" id="PF08610">
    <property type="entry name" value="Pex16"/>
    <property type="match status" value="1"/>
</dbReference>
<evidence type="ECO:0000313" key="5">
    <source>
        <dbReference type="EMBL" id="AFP06038.1"/>
    </source>
</evidence>
<evidence type="ECO:0000256" key="4">
    <source>
        <dbReference type="RuleBase" id="RU365003"/>
    </source>
</evidence>
<reference evidence="5" key="1">
    <citation type="journal article" date="2014" name="Nature">
        <title>Elephant shark genome provides unique insights into gnathostome evolution.</title>
        <authorList>
            <consortium name="International Elephant Shark Genome Sequencing Consortium"/>
            <person name="Venkatesh B."/>
            <person name="Lee A.P."/>
            <person name="Ravi V."/>
            <person name="Maurya A.K."/>
            <person name="Lian M.M."/>
            <person name="Swann J.B."/>
            <person name="Ohta Y."/>
            <person name="Flajnik M.F."/>
            <person name="Sutoh Y."/>
            <person name="Kasahara M."/>
            <person name="Hoon S."/>
            <person name="Gangu V."/>
            <person name="Roy S.W."/>
            <person name="Irimia M."/>
            <person name="Korzh V."/>
            <person name="Kondrychyn I."/>
            <person name="Lim Z.W."/>
            <person name="Tay B.H."/>
            <person name="Tohari S."/>
            <person name="Kong K.W."/>
            <person name="Ho S."/>
            <person name="Lorente-Galdos B."/>
            <person name="Quilez J."/>
            <person name="Marques-Bonet T."/>
            <person name="Raney B.J."/>
            <person name="Ingham P.W."/>
            <person name="Tay A."/>
            <person name="Hillier L.W."/>
            <person name="Minx P."/>
            <person name="Boehm T."/>
            <person name="Wilson R.K."/>
            <person name="Brenner S."/>
            <person name="Warren W.C."/>
        </authorList>
    </citation>
    <scope>NUCLEOTIDE SEQUENCE</scope>
    <source>
        <tissue evidence="5">Kidney</tissue>
    </source>
</reference>
<keyword evidence="3 4" id="KW-0962">Peroxisome biogenesis</keyword>
<dbReference type="InterPro" id="IPR013919">
    <property type="entry name" value="Pex16"/>
</dbReference>
<dbReference type="GO" id="GO:0005778">
    <property type="term" value="C:peroxisomal membrane"/>
    <property type="evidence" value="ECO:0007669"/>
    <property type="project" value="UniProtKB-SubCell"/>
</dbReference>
<proteinExistence type="evidence at transcript level"/>
<dbReference type="GO" id="GO:0007031">
    <property type="term" value="P:peroxisome organization"/>
    <property type="evidence" value="ECO:0007669"/>
    <property type="project" value="UniProtKB-KW"/>
</dbReference>
<dbReference type="AlphaFoldDB" id="V9L4H0"/>
<organism evidence="5">
    <name type="scientific">Callorhinchus milii</name>
    <name type="common">Ghost shark</name>
    <dbReference type="NCBI Taxonomy" id="7868"/>
    <lineage>
        <taxon>Eukaryota</taxon>
        <taxon>Metazoa</taxon>
        <taxon>Chordata</taxon>
        <taxon>Craniata</taxon>
        <taxon>Vertebrata</taxon>
        <taxon>Chondrichthyes</taxon>
        <taxon>Holocephali</taxon>
        <taxon>Chimaeriformes</taxon>
        <taxon>Callorhinchidae</taxon>
        <taxon>Callorhinchus</taxon>
    </lineage>
</organism>
<sequence>MAGALRALCSRYRCYVSDNPAVTAQLEGSVRTLSYIIAGRFADSHELSELVYSASNLLVLLNDGILRKGLCGAHLVPLSQHRLMTWLTVLEHMEVFLEMGTAKLCGESGRWIVIILIQLAKAVLRILLLFWYEAGIQTSPPIIPLDREAQLSRRVETSKEAGSAAVESNTFTGLRSHRVVRALQHTPALHFRHWGVPQKSLCTSQEGMPQPPISLSSQESVAESLYIVRPLVHLLSLGIWGQTSWKPWVTSCVLDVTSLGLMNDVKAMRRQERAELRRRSFLLLYYLLRSPFYNQYSESRILLLLRLLSDYVPGLGLVARPLMGYLPVWQKVYFYNWG</sequence>
<evidence type="ECO:0000256" key="1">
    <source>
        <dbReference type="ARBA" id="ARBA00009505"/>
    </source>
</evidence>
<evidence type="ECO:0000256" key="2">
    <source>
        <dbReference type="ARBA" id="ARBA00018577"/>
    </source>
</evidence>
<name>V9L4H0_CALMI</name>
<comment type="subcellular location">
    <subcellularLocation>
        <location evidence="4">Peroxisome membrane</location>
    </subcellularLocation>
</comment>
<accession>V9L4H0</accession>
<keyword evidence="4" id="KW-0576">Peroxisome</keyword>
<protein>
    <recommendedName>
        <fullName evidence="2 4">Peroxisomal membrane protein PEX16</fullName>
    </recommendedName>
</protein>